<comment type="caution">
    <text evidence="5">The sequence shown here is derived from an EMBL/GenBank/DDBJ whole genome shotgun (WGS) entry which is preliminary data.</text>
</comment>
<dbReference type="Pfam" id="PF12833">
    <property type="entry name" value="HTH_18"/>
    <property type="match status" value="1"/>
</dbReference>
<feature type="domain" description="HTH araC/xylS-type" evidence="4">
    <location>
        <begin position="18"/>
        <end position="117"/>
    </location>
</feature>
<gene>
    <name evidence="5" type="ORF">KUA55_07595</name>
</gene>
<dbReference type="PROSITE" id="PS01124">
    <property type="entry name" value="HTH_ARAC_FAMILY_2"/>
    <property type="match status" value="1"/>
</dbReference>
<proteinExistence type="predicted"/>
<protein>
    <submittedName>
        <fullName evidence="5">AraC family transcriptional regulator</fullName>
    </submittedName>
</protein>
<keyword evidence="1" id="KW-0805">Transcription regulation</keyword>
<reference evidence="5 6" key="1">
    <citation type="submission" date="2021-06" db="EMBL/GenBank/DDBJ databases">
        <title>Enterococcus alishanensis sp. nov., a novel lactic acid bacterium isolated from fresh coffee beans.</title>
        <authorList>
            <person name="Chen Y.-S."/>
        </authorList>
    </citation>
    <scope>NUCLEOTIDE SEQUENCE [LARGE SCALE GENOMIC DNA]</scope>
    <source>
        <strain evidence="5 6">ALS3</strain>
    </source>
</reference>
<keyword evidence="6" id="KW-1185">Reference proteome</keyword>
<dbReference type="PANTHER" id="PTHR43280">
    <property type="entry name" value="ARAC-FAMILY TRANSCRIPTIONAL REGULATOR"/>
    <property type="match status" value="1"/>
</dbReference>
<evidence type="ECO:0000313" key="5">
    <source>
        <dbReference type="EMBL" id="MBV7390538.1"/>
    </source>
</evidence>
<dbReference type="EMBL" id="JAHUZB010000003">
    <property type="protein sequence ID" value="MBV7390538.1"/>
    <property type="molecule type" value="Genomic_DNA"/>
</dbReference>
<evidence type="ECO:0000256" key="3">
    <source>
        <dbReference type="ARBA" id="ARBA00023163"/>
    </source>
</evidence>
<accession>A0ABS6TCB2</accession>
<evidence type="ECO:0000256" key="1">
    <source>
        <dbReference type="ARBA" id="ARBA00023015"/>
    </source>
</evidence>
<dbReference type="InterPro" id="IPR018060">
    <property type="entry name" value="HTH_AraC"/>
</dbReference>
<dbReference type="PANTHER" id="PTHR43280:SF28">
    <property type="entry name" value="HTH-TYPE TRANSCRIPTIONAL ACTIVATOR RHAS"/>
    <property type="match status" value="1"/>
</dbReference>
<organism evidence="5 6">
    <name type="scientific">Enterococcus alishanensis</name>
    <dbReference type="NCBI Taxonomy" id="1303817"/>
    <lineage>
        <taxon>Bacteria</taxon>
        <taxon>Bacillati</taxon>
        <taxon>Bacillota</taxon>
        <taxon>Bacilli</taxon>
        <taxon>Lactobacillales</taxon>
        <taxon>Enterococcaceae</taxon>
        <taxon>Enterococcus</taxon>
    </lineage>
</organism>
<evidence type="ECO:0000256" key="2">
    <source>
        <dbReference type="ARBA" id="ARBA00023125"/>
    </source>
</evidence>
<sequence length="124" mass="14734">MPENEPESKHQVYQRLINKTEDYIEQHLSEAISLEDLAIHAHFSNFHFHRIFKKYATESLNQFITRFKLERAAIFISVNQTIPITEVALNYGYNDSSTFSKAFKRQFGFSPTQYRKQQELTRNQ</sequence>
<evidence type="ECO:0000259" key="4">
    <source>
        <dbReference type="PROSITE" id="PS01124"/>
    </source>
</evidence>
<keyword evidence="3" id="KW-0804">Transcription</keyword>
<name>A0ABS6TCB2_9ENTE</name>
<dbReference type="InterPro" id="IPR018062">
    <property type="entry name" value="HTH_AraC-typ_CS"/>
</dbReference>
<dbReference type="PROSITE" id="PS00041">
    <property type="entry name" value="HTH_ARAC_FAMILY_1"/>
    <property type="match status" value="1"/>
</dbReference>
<dbReference type="Proteomes" id="UP000774130">
    <property type="component" value="Unassembled WGS sequence"/>
</dbReference>
<keyword evidence="2" id="KW-0238">DNA-binding</keyword>
<dbReference type="RefSeq" id="WP_218325600.1">
    <property type="nucleotide sequence ID" value="NZ_JAHUZB010000003.1"/>
</dbReference>
<dbReference type="SMART" id="SM00342">
    <property type="entry name" value="HTH_ARAC"/>
    <property type="match status" value="1"/>
</dbReference>
<evidence type="ECO:0000313" key="6">
    <source>
        <dbReference type="Proteomes" id="UP000774130"/>
    </source>
</evidence>